<keyword evidence="2" id="KW-1015">Disulfide bond</keyword>
<dbReference type="PROSITE" id="PS51367">
    <property type="entry name" value="THAUMATIN_2"/>
    <property type="match status" value="1"/>
</dbReference>
<dbReference type="SUPFAM" id="SSF52540">
    <property type="entry name" value="P-loop containing nucleoside triphosphate hydrolases"/>
    <property type="match status" value="1"/>
</dbReference>
<dbReference type="AlphaFoldDB" id="A0AAP0G2J6"/>
<dbReference type="FunFam" id="2.60.110.10:FF:000002">
    <property type="entry name" value="Thaumatin-like protein 1a"/>
    <property type="match status" value="1"/>
</dbReference>
<dbReference type="InterPro" id="IPR027417">
    <property type="entry name" value="P-loop_NTPase"/>
</dbReference>
<dbReference type="Gene3D" id="3.40.50.300">
    <property type="entry name" value="P-loop containing nucleotide triphosphate hydrolases"/>
    <property type="match status" value="1"/>
</dbReference>
<comment type="caution">
    <text evidence="3">The sequence shown here is derived from an EMBL/GenBank/DDBJ whole genome shotgun (WGS) entry which is preliminary data.</text>
</comment>
<accession>A0AAP0G2J6</accession>
<keyword evidence="4" id="KW-1185">Reference proteome</keyword>
<name>A0AAP0G2J6_9ASPA</name>
<evidence type="ECO:0000256" key="1">
    <source>
        <dbReference type="ARBA" id="ARBA00010607"/>
    </source>
</evidence>
<dbReference type="SUPFAM" id="SSF49870">
    <property type="entry name" value="Osmotin, thaumatin-like protein"/>
    <property type="match status" value="1"/>
</dbReference>
<dbReference type="Pfam" id="PF00314">
    <property type="entry name" value="Thaumatin"/>
    <property type="match status" value="1"/>
</dbReference>
<reference evidence="3 4" key="1">
    <citation type="journal article" date="2022" name="Nat. Plants">
        <title>Genomes of leafy and leafless Platanthera orchids illuminate the evolution of mycoheterotrophy.</title>
        <authorList>
            <person name="Li M.H."/>
            <person name="Liu K.W."/>
            <person name="Li Z."/>
            <person name="Lu H.C."/>
            <person name="Ye Q.L."/>
            <person name="Zhang D."/>
            <person name="Wang J.Y."/>
            <person name="Li Y.F."/>
            <person name="Zhong Z.M."/>
            <person name="Liu X."/>
            <person name="Yu X."/>
            <person name="Liu D.K."/>
            <person name="Tu X.D."/>
            <person name="Liu B."/>
            <person name="Hao Y."/>
            <person name="Liao X.Y."/>
            <person name="Jiang Y.T."/>
            <person name="Sun W.H."/>
            <person name="Chen J."/>
            <person name="Chen Y.Q."/>
            <person name="Ai Y."/>
            <person name="Zhai J.W."/>
            <person name="Wu S.S."/>
            <person name="Zhou Z."/>
            <person name="Hsiao Y.Y."/>
            <person name="Wu W.L."/>
            <person name="Chen Y.Y."/>
            <person name="Lin Y.F."/>
            <person name="Hsu J.L."/>
            <person name="Li C.Y."/>
            <person name="Wang Z.W."/>
            <person name="Zhao X."/>
            <person name="Zhong W.Y."/>
            <person name="Ma X.K."/>
            <person name="Ma L."/>
            <person name="Huang J."/>
            <person name="Chen G.Z."/>
            <person name="Huang M.Z."/>
            <person name="Huang L."/>
            <person name="Peng D.H."/>
            <person name="Luo Y.B."/>
            <person name="Zou S.Q."/>
            <person name="Chen S.P."/>
            <person name="Lan S."/>
            <person name="Tsai W.C."/>
            <person name="Van de Peer Y."/>
            <person name="Liu Z.J."/>
        </authorList>
    </citation>
    <scope>NUCLEOTIDE SEQUENCE [LARGE SCALE GENOMIC DNA]</scope>
    <source>
        <strain evidence="3">Lor287</strain>
    </source>
</reference>
<dbReference type="GO" id="GO:0005525">
    <property type="term" value="F:GTP binding"/>
    <property type="evidence" value="ECO:0007669"/>
    <property type="project" value="InterPro"/>
</dbReference>
<dbReference type="SMART" id="SM00205">
    <property type="entry name" value="THN"/>
    <property type="match status" value="1"/>
</dbReference>
<dbReference type="Gene3D" id="2.60.110.10">
    <property type="entry name" value="Thaumatin"/>
    <property type="match status" value="1"/>
</dbReference>
<dbReference type="EMBL" id="JBBWWQ010000012">
    <property type="protein sequence ID" value="KAK8934533.1"/>
    <property type="molecule type" value="Genomic_DNA"/>
</dbReference>
<dbReference type="Pfam" id="PF00071">
    <property type="entry name" value="Ras"/>
    <property type="match status" value="1"/>
</dbReference>
<evidence type="ECO:0000256" key="2">
    <source>
        <dbReference type="ARBA" id="ARBA00023157"/>
    </source>
</evidence>
<dbReference type="PRINTS" id="PR00347">
    <property type="entry name" value="THAUMATIN"/>
</dbReference>
<dbReference type="InterPro" id="IPR001938">
    <property type="entry name" value="Thaumatin"/>
</dbReference>
<organism evidence="3 4">
    <name type="scientific">Platanthera zijinensis</name>
    <dbReference type="NCBI Taxonomy" id="2320716"/>
    <lineage>
        <taxon>Eukaryota</taxon>
        <taxon>Viridiplantae</taxon>
        <taxon>Streptophyta</taxon>
        <taxon>Embryophyta</taxon>
        <taxon>Tracheophyta</taxon>
        <taxon>Spermatophyta</taxon>
        <taxon>Magnoliopsida</taxon>
        <taxon>Liliopsida</taxon>
        <taxon>Asparagales</taxon>
        <taxon>Orchidaceae</taxon>
        <taxon>Orchidoideae</taxon>
        <taxon>Orchideae</taxon>
        <taxon>Orchidinae</taxon>
        <taxon>Platanthera</taxon>
    </lineage>
</organism>
<protein>
    <submittedName>
        <fullName evidence="3">Thaumatin-like protein 1</fullName>
    </submittedName>
</protein>
<dbReference type="Proteomes" id="UP001418222">
    <property type="component" value="Unassembled WGS sequence"/>
</dbReference>
<evidence type="ECO:0000313" key="3">
    <source>
        <dbReference type="EMBL" id="KAK8934533.1"/>
    </source>
</evidence>
<comment type="similarity">
    <text evidence="1">Belongs to the thaumatin family.</text>
</comment>
<sequence length="359" mass="37666">MGREGSGRSGKSGDCMVEQGGMTAGNIGWLGPRRGKSDWQESDRAVSKEEGIAFAQEYGCLFLECSARTRANVVKCFEELAQKILEVPSLLEEGSTVGKKNILRQRQESQRTLGGGGDGGGGGVLSITFTIKNNCNFPIWPATLSGGGTPLLTITGFSLDPGATSPIPAPPNWSGRIWARTHCSTNPAGQFSCLSGDCGTGAVSCSGNGGSPPATLAEFTLSGADGMDFYDASLVDGFNVPLRIETDVAGCNATGCAADVNQLCPAELAERAAGGEVIGCRSPCLVFKEDKYCCTGEYANPNTCKATEYSMVFKKACPPAYSYPYDDATSTFTCVAANYFVTFCPNAAPKKKKNICVNN</sequence>
<gene>
    <name evidence="3" type="primary">TL1</name>
    <name evidence="3" type="ORF">KSP39_PZI015030</name>
</gene>
<dbReference type="CDD" id="cd09218">
    <property type="entry name" value="TLP-PA"/>
    <property type="match status" value="1"/>
</dbReference>
<dbReference type="SMART" id="SM00175">
    <property type="entry name" value="RAB"/>
    <property type="match status" value="1"/>
</dbReference>
<dbReference type="PROSITE" id="PS51419">
    <property type="entry name" value="RAB"/>
    <property type="match status" value="1"/>
</dbReference>
<evidence type="ECO:0000313" key="4">
    <source>
        <dbReference type="Proteomes" id="UP001418222"/>
    </source>
</evidence>
<dbReference type="PANTHER" id="PTHR31048">
    <property type="entry name" value="OS03G0233200 PROTEIN"/>
    <property type="match status" value="1"/>
</dbReference>
<dbReference type="InterPro" id="IPR001806">
    <property type="entry name" value="Small_GTPase"/>
</dbReference>
<dbReference type="GO" id="GO:0003924">
    <property type="term" value="F:GTPase activity"/>
    <property type="evidence" value="ECO:0007669"/>
    <property type="project" value="InterPro"/>
</dbReference>
<dbReference type="InterPro" id="IPR037176">
    <property type="entry name" value="Osmotin/thaumatin-like_sf"/>
</dbReference>
<proteinExistence type="inferred from homology"/>